<dbReference type="RefSeq" id="WP_014254820.1">
    <property type="nucleotide sequence ID" value="NC_016627.1"/>
</dbReference>
<evidence type="ECO:0000313" key="1">
    <source>
        <dbReference type="EMBL" id="AEV68215.1"/>
    </source>
</evidence>
<dbReference type="AlphaFoldDB" id="G8M2V1"/>
<reference evidence="2" key="1">
    <citation type="submission" date="2011-12" db="EMBL/GenBank/DDBJ databases">
        <title>Complete sequence of Clostridium clariflavum DSM 19732.</title>
        <authorList>
            <consortium name="US DOE Joint Genome Institute"/>
            <person name="Lucas S."/>
            <person name="Han J."/>
            <person name="Lapidus A."/>
            <person name="Cheng J.-F."/>
            <person name="Goodwin L."/>
            <person name="Pitluck S."/>
            <person name="Peters L."/>
            <person name="Teshima H."/>
            <person name="Detter J.C."/>
            <person name="Han C."/>
            <person name="Tapia R."/>
            <person name="Land M."/>
            <person name="Hauser L."/>
            <person name="Kyrpides N."/>
            <person name="Ivanova N."/>
            <person name="Pagani I."/>
            <person name="Kitzmiller T."/>
            <person name="Lynd L."/>
            <person name="Izquierdo J."/>
            <person name="Woyke T."/>
        </authorList>
    </citation>
    <scope>NUCLEOTIDE SEQUENCE [LARGE SCALE GENOMIC DNA]</scope>
    <source>
        <strain evidence="2">DSM 19732 / NBRC 101661 / EBR45</strain>
    </source>
</reference>
<accession>G8M2V1</accession>
<dbReference type="EMBL" id="CP003065">
    <property type="protein sequence ID" value="AEV68215.1"/>
    <property type="molecule type" value="Genomic_DNA"/>
</dbReference>
<reference evidence="1 2" key="2">
    <citation type="journal article" date="2012" name="Stand. Genomic Sci.">
        <title>Complete Genome Sequence of Clostridium clariflavum DSM 19732.</title>
        <authorList>
            <person name="Izquierdo J.A."/>
            <person name="Goodwin L."/>
            <person name="Davenport K.W."/>
            <person name="Teshima H."/>
            <person name="Bruce D."/>
            <person name="Detter C."/>
            <person name="Tapia R."/>
            <person name="Han S."/>
            <person name="Land M."/>
            <person name="Hauser L."/>
            <person name="Jeffries C.D."/>
            <person name="Han J."/>
            <person name="Pitluck S."/>
            <person name="Nolan M."/>
            <person name="Chen A."/>
            <person name="Huntemann M."/>
            <person name="Mavromatis K."/>
            <person name="Mikhailova N."/>
            <person name="Liolios K."/>
            <person name="Woyke T."/>
            <person name="Lynd L.R."/>
        </authorList>
    </citation>
    <scope>NUCLEOTIDE SEQUENCE [LARGE SCALE GENOMIC DNA]</scope>
    <source>
        <strain evidence="2">DSM 19732 / NBRC 101661 / EBR45</strain>
    </source>
</reference>
<proteinExistence type="predicted"/>
<name>G8M2V1_ACECE</name>
<evidence type="ECO:0000313" key="2">
    <source>
        <dbReference type="Proteomes" id="UP000005435"/>
    </source>
</evidence>
<dbReference type="Proteomes" id="UP000005435">
    <property type="component" value="Chromosome"/>
</dbReference>
<dbReference type="OrthoDB" id="2187566at2"/>
<organism evidence="1 2">
    <name type="scientific">Acetivibrio clariflavus (strain DSM 19732 / NBRC 101661 / EBR45)</name>
    <name type="common">Clostridium clariflavum</name>
    <dbReference type="NCBI Taxonomy" id="720554"/>
    <lineage>
        <taxon>Bacteria</taxon>
        <taxon>Bacillati</taxon>
        <taxon>Bacillota</taxon>
        <taxon>Clostridia</taxon>
        <taxon>Eubacteriales</taxon>
        <taxon>Oscillospiraceae</taxon>
        <taxon>Acetivibrio</taxon>
    </lineage>
</organism>
<dbReference type="KEGG" id="ccl:Clocl_1579"/>
<keyword evidence="2" id="KW-1185">Reference proteome</keyword>
<protein>
    <submittedName>
        <fullName evidence="1">Uncharacterized protein</fullName>
    </submittedName>
</protein>
<gene>
    <name evidence="1" type="ordered locus">Clocl_1579</name>
</gene>
<dbReference type="HOGENOM" id="CLU_1324506_0_0_9"/>
<sequence length="216" mass="25546">MIIDMKKTRSNMSADFIFSVKDNPDLYKAHVRLGIDSPDIDLIKKDELLLKLNNDEVPTSRTFLFSGYKVLSYIKKPNGDICGEVSLKVARRLIRGFRYIQINYNAELLNCYEVRMGKEGIFVCIYLDDRQVAMIEKCMAKQDDKDFYKIYVKDDKYVELVCIYAVYYDYLAWENKSEFKTKSNGEDYAYTQNKELKSKYNPRFKEECKETVQLKY</sequence>